<dbReference type="OrthoDB" id="2019015at2759"/>
<evidence type="ECO:0000256" key="7">
    <source>
        <dbReference type="ARBA" id="ARBA00023002"/>
    </source>
</evidence>
<comment type="cofactor">
    <cofactor evidence="1">
        <name>FAD</name>
        <dbReference type="ChEBI" id="CHEBI:57692"/>
    </cofactor>
</comment>
<feature type="region of interest" description="Disordered" evidence="8">
    <location>
        <begin position="253"/>
        <end position="321"/>
    </location>
</feature>
<evidence type="ECO:0000313" key="10">
    <source>
        <dbReference type="EMBL" id="EDS26544.1"/>
    </source>
</evidence>
<evidence type="ECO:0000259" key="9">
    <source>
        <dbReference type="Pfam" id="PF01593"/>
    </source>
</evidence>
<keyword evidence="7" id="KW-0560">Oxidoreductase</keyword>
<dbReference type="Gene3D" id="3.50.50.60">
    <property type="entry name" value="FAD/NAD(P)-binding domain"/>
    <property type="match status" value="2"/>
</dbReference>
<evidence type="ECO:0000256" key="2">
    <source>
        <dbReference type="ARBA" id="ARBA00004496"/>
    </source>
</evidence>
<dbReference type="GO" id="GO:0005737">
    <property type="term" value="C:cytoplasm"/>
    <property type="evidence" value="ECO:0007669"/>
    <property type="project" value="UniProtKB-SubCell"/>
</dbReference>
<evidence type="ECO:0000256" key="6">
    <source>
        <dbReference type="ARBA" id="ARBA00022827"/>
    </source>
</evidence>
<sequence length="566" mass="63070">MADEAPTRFGEKWCAVEETEIQSDQESVLGMFGLSSASNLAKNGWTDLPILEGRNRVGGRIIGIDMRSGKVELGANWIHGVLGNPMFELAMQHGLISIINIPKPHKVVAATEDGRQVPFQTLQEIYEAYVCFLRRCEEYFLCQYLPPPDIHSVGEHINLEAELYLNNVDDQKEKHLKKLIFECLLKRETCITGCHNMDEIDLLELGSYTELQGGNIVLPTGYSSILKPLCDTLPRENIVLSCPVKTIHWKRKAGRAHSGNNNSDTILEEDEEELDSDDSDKTVTEVPIGGKPASTATASTSDTNENSSAYTSTCSSSATTTSTSDHVICTLPLGVLKEHGRTMFVPSLPVYKMESIDALLYGTVDKIFLEYDRPFLNAKISEIMFLWEQVEPEPDADQDEYLKANWFKKIYSFSKVSDTLLLGWISGREAEYMETISHEVVAEKCTEILRKFLKDPFIPKPKRCVCTSWHKQPYSCGSYTAIAVGASQDDIENIAQPMYSSPHQSKPSVLFAGEHTHSNFYSTVHGAYLSGRTAAQILLTPDSPQEIVMESDSSDLSSWIQGIALE</sequence>
<dbReference type="OMA" id="CITGCHS"/>
<dbReference type="AlphaFoldDB" id="B0XF78"/>
<dbReference type="eggNOG" id="KOG0685">
    <property type="taxonomic scope" value="Eukaryota"/>
</dbReference>
<evidence type="ECO:0000256" key="5">
    <source>
        <dbReference type="ARBA" id="ARBA00022630"/>
    </source>
</evidence>
<dbReference type="PANTHER" id="PTHR10742:SF405">
    <property type="entry name" value="PEROXISOMAL N(1)-ACETYL-SPERMINE_SPERMIDINE OXIDASE"/>
    <property type="match status" value="1"/>
</dbReference>
<gene>
    <name evidence="11" type="primary">6051959</name>
    <name evidence="10" type="ORF">CpipJ_CPIJ017991</name>
</gene>
<dbReference type="InterPro" id="IPR050281">
    <property type="entry name" value="Flavin_monoamine_oxidase"/>
</dbReference>
<dbReference type="InterPro" id="IPR002937">
    <property type="entry name" value="Amino_oxidase"/>
</dbReference>
<dbReference type="InterPro" id="IPR036188">
    <property type="entry name" value="FAD/NAD-bd_sf"/>
</dbReference>
<organism>
    <name type="scientific">Culex quinquefasciatus</name>
    <name type="common">Southern house mosquito</name>
    <name type="synonym">Culex pungens</name>
    <dbReference type="NCBI Taxonomy" id="7176"/>
    <lineage>
        <taxon>Eukaryota</taxon>
        <taxon>Metazoa</taxon>
        <taxon>Ecdysozoa</taxon>
        <taxon>Arthropoda</taxon>
        <taxon>Hexapoda</taxon>
        <taxon>Insecta</taxon>
        <taxon>Pterygota</taxon>
        <taxon>Neoptera</taxon>
        <taxon>Endopterygota</taxon>
        <taxon>Diptera</taxon>
        <taxon>Nematocera</taxon>
        <taxon>Culicoidea</taxon>
        <taxon>Culicidae</taxon>
        <taxon>Culicinae</taxon>
        <taxon>Culicini</taxon>
        <taxon>Culex</taxon>
        <taxon>Culex</taxon>
    </lineage>
</organism>
<accession>B0XF78</accession>
<evidence type="ECO:0000256" key="8">
    <source>
        <dbReference type="SAM" id="MobiDB-lite"/>
    </source>
</evidence>
<dbReference type="STRING" id="7176.B0XF78"/>
<dbReference type="VEuPathDB" id="VectorBase:CQUJHB009003"/>
<protein>
    <submittedName>
        <fullName evidence="10 11">Peroxisomal n1-acetyl-spermine/spermidine oxidase</fullName>
    </submittedName>
</protein>
<proteinExistence type="inferred from homology"/>
<comment type="subcellular location">
    <subcellularLocation>
        <location evidence="2">Cytoplasm</location>
    </subcellularLocation>
</comment>
<dbReference type="SUPFAM" id="SSF54373">
    <property type="entry name" value="FAD-linked reductases, C-terminal domain"/>
    <property type="match status" value="1"/>
</dbReference>
<evidence type="ECO:0000313" key="12">
    <source>
        <dbReference type="Proteomes" id="UP000002320"/>
    </source>
</evidence>
<dbReference type="EMBL" id="DS232906">
    <property type="protein sequence ID" value="EDS26544.1"/>
    <property type="molecule type" value="Genomic_DNA"/>
</dbReference>
<dbReference type="EnsemblMetazoa" id="CPIJ017991-RA">
    <property type="protein sequence ID" value="CPIJ017991-PA"/>
    <property type="gene ID" value="CPIJ017991"/>
</dbReference>
<dbReference type="HOGENOM" id="CLU_004498_2_3_1"/>
<evidence type="ECO:0000256" key="4">
    <source>
        <dbReference type="ARBA" id="ARBA00022490"/>
    </source>
</evidence>
<dbReference type="KEGG" id="cqu:CpipJ_CPIJ017991"/>
<comment type="similarity">
    <text evidence="3">Belongs to the flavin monoamine oxidase family.</text>
</comment>
<reference evidence="10" key="1">
    <citation type="submission" date="2007-03" db="EMBL/GenBank/DDBJ databases">
        <title>Annotation of Culex pipiens quinquefasciatus.</title>
        <authorList>
            <consortium name="The Broad Institute Genome Sequencing Platform"/>
            <person name="Atkinson P.W."/>
            <person name="Hemingway J."/>
            <person name="Christensen B.M."/>
            <person name="Higgs S."/>
            <person name="Kodira C."/>
            <person name="Hannick L."/>
            <person name="Megy K."/>
            <person name="O'Leary S."/>
            <person name="Pearson M."/>
            <person name="Haas B.J."/>
            <person name="Mauceli E."/>
            <person name="Wortman J.R."/>
            <person name="Lee N.H."/>
            <person name="Guigo R."/>
            <person name="Stanke M."/>
            <person name="Alvarado L."/>
            <person name="Amedeo P."/>
            <person name="Antoine C.H."/>
            <person name="Arensburger P."/>
            <person name="Bidwell S.L."/>
            <person name="Crawford M."/>
            <person name="Camaro F."/>
            <person name="Devon K."/>
            <person name="Engels R."/>
            <person name="Hammond M."/>
            <person name="Howarth C."/>
            <person name="Koehrsen M."/>
            <person name="Lawson D."/>
            <person name="Montgomery P."/>
            <person name="Nene V."/>
            <person name="Nusbaum C."/>
            <person name="Puiu D."/>
            <person name="Romero-Severson J."/>
            <person name="Severson D.W."/>
            <person name="Shumway M."/>
            <person name="Sisk P."/>
            <person name="Stolte C."/>
            <person name="Zeng Q."/>
            <person name="Eisenstadt E."/>
            <person name="Fraser-Liggett C."/>
            <person name="Strausberg R."/>
            <person name="Galagan J."/>
            <person name="Birren B."/>
            <person name="Collins F.H."/>
        </authorList>
    </citation>
    <scope>NUCLEOTIDE SEQUENCE [LARGE SCALE GENOMIC DNA]</scope>
    <source>
        <strain evidence="10">JHB</strain>
    </source>
</reference>
<feature type="compositionally biased region" description="Acidic residues" evidence="8">
    <location>
        <begin position="266"/>
        <end position="278"/>
    </location>
</feature>
<keyword evidence="6" id="KW-0274">FAD</keyword>
<evidence type="ECO:0000256" key="1">
    <source>
        <dbReference type="ARBA" id="ARBA00001974"/>
    </source>
</evidence>
<dbReference type="VEuPathDB" id="VectorBase:CPIJ017991"/>
<feature type="domain" description="Amine oxidase" evidence="9">
    <location>
        <begin position="308"/>
        <end position="538"/>
    </location>
</feature>
<feature type="compositionally biased region" description="Low complexity" evidence="8">
    <location>
        <begin position="293"/>
        <end position="321"/>
    </location>
</feature>
<name>B0XF78_CULQU</name>
<dbReference type="Gene3D" id="3.90.660.10">
    <property type="match status" value="1"/>
</dbReference>
<dbReference type="GO" id="GO:0046592">
    <property type="term" value="F:polyamine oxidase activity"/>
    <property type="evidence" value="ECO:0007669"/>
    <property type="project" value="TreeGrafter"/>
</dbReference>
<reference evidence="11" key="2">
    <citation type="submission" date="2020-05" db="UniProtKB">
        <authorList>
            <consortium name="EnsemblMetazoa"/>
        </authorList>
    </citation>
    <scope>IDENTIFICATION</scope>
    <source>
        <strain evidence="11">JHB</strain>
    </source>
</reference>
<feature type="domain" description="Amine oxidase" evidence="9">
    <location>
        <begin position="33"/>
        <end position="254"/>
    </location>
</feature>
<evidence type="ECO:0000313" key="11">
    <source>
        <dbReference type="EnsemblMetazoa" id="CPIJ017991-PA"/>
    </source>
</evidence>
<keyword evidence="12" id="KW-1185">Reference proteome</keyword>
<keyword evidence="5" id="KW-0285">Flavoprotein</keyword>
<keyword evidence="4" id="KW-0963">Cytoplasm</keyword>
<dbReference type="FunCoup" id="B0XF78">
    <property type="interactions" value="108"/>
</dbReference>
<dbReference type="Proteomes" id="UP000002320">
    <property type="component" value="Unassembled WGS sequence"/>
</dbReference>
<dbReference type="SUPFAM" id="SSF51905">
    <property type="entry name" value="FAD/NAD(P)-binding domain"/>
    <property type="match status" value="1"/>
</dbReference>
<dbReference type="InParanoid" id="B0XF78"/>
<evidence type="ECO:0000256" key="3">
    <source>
        <dbReference type="ARBA" id="ARBA00005995"/>
    </source>
</evidence>
<dbReference type="Pfam" id="PF01593">
    <property type="entry name" value="Amino_oxidase"/>
    <property type="match status" value="2"/>
</dbReference>
<dbReference type="PANTHER" id="PTHR10742">
    <property type="entry name" value="FLAVIN MONOAMINE OXIDASE"/>
    <property type="match status" value="1"/>
</dbReference>